<accession>A0A085JM03</accession>
<dbReference type="Proteomes" id="UP000028602">
    <property type="component" value="Unassembled WGS sequence"/>
</dbReference>
<dbReference type="EMBL" id="JMPR01000015">
    <property type="protein sequence ID" value="KFD21499.1"/>
    <property type="molecule type" value="Genomic_DNA"/>
</dbReference>
<evidence type="ECO:0000313" key="1">
    <source>
        <dbReference type="EMBL" id="KFD21499.1"/>
    </source>
</evidence>
<sequence length="54" mass="5905">MAILKHAGAGTPVPGLWCEHSMSNASFYQWRSRFGGIQAYAVSGFLVVDTDFII</sequence>
<protein>
    <submittedName>
        <fullName evidence="1">Transposase</fullName>
    </submittedName>
</protein>
<evidence type="ECO:0000313" key="2">
    <source>
        <dbReference type="Proteomes" id="UP000028602"/>
    </source>
</evidence>
<name>A0A085JM03_9GAMM</name>
<keyword evidence="2" id="KW-1185">Reference proteome</keyword>
<proteinExistence type="predicted"/>
<dbReference type="OrthoDB" id="9774685at2"/>
<reference evidence="1 2" key="1">
    <citation type="submission" date="2014-05" db="EMBL/GenBank/DDBJ databases">
        <title>ATOL: Assembling a taxonomically balanced genome-scale reconstruction of the evolutionary history of the Enterobacteriaceae.</title>
        <authorList>
            <person name="Plunkett G.III."/>
            <person name="Neeno-Eckwall E.C."/>
            <person name="Glasner J.D."/>
            <person name="Perna N.T."/>
        </authorList>
    </citation>
    <scope>NUCLEOTIDE SEQUENCE [LARGE SCALE GENOMIC DNA]</scope>
    <source>
        <strain evidence="1 2">ATCC 33301</strain>
    </source>
</reference>
<dbReference type="eggNOG" id="COG2963">
    <property type="taxonomic scope" value="Bacteria"/>
</dbReference>
<comment type="caution">
    <text evidence="1">The sequence shown here is derived from an EMBL/GenBank/DDBJ whole genome shotgun (WGS) entry which is preliminary data.</text>
</comment>
<gene>
    <name evidence="1" type="ORF">GTPT_0805</name>
</gene>
<dbReference type="AlphaFoldDB" id="A0A085JM03"/>
<organism evidence="1 2">
    <name type="scientific">Tatumella ptyseos ATCC 33301</name>
    <dbReference type="NCBI Taxonomy" id="1005995"/>
    <lineage>
        <taxon>Bacteria</taxon>
        <taxon>Pseudomonadati</taxon>
        <taxon>Pseudomonadota</taxon>
        <taxon>Gammaproteobacteria</taxon>
        <taxon>Enterobacterales</taxon>
        <taxon>Erwiniaceae</taxon>
        <taxon>Tatumella</taxon>
    </lineage>
</organism>